<dbReference type="KEGG" id="osn:115228315"/>
<reference evidence="3" key="1">
    <citation type="submission" date="2025-08" db="UniProtKB">
        <authorList>
            <consortium name="RefSeq"/>
        </authorList>
    </citation>
    <scope>IDENTIFICATION</scope>
</reference>
<feature type="compositionally biased region" description="Acidic residues" evidence="1">
    <location>
        <begin position="23"/>
        <end position="36"/>
    </location>
</feature>
<sequence length="153" mass="15290">MMNGSDCYDDGGGGNSAAAAGDECGDENGSEDDDGSDGGGGGGGGGGGNGDNTAIDHTAETSEAVNNFDILSCVRDSCRHPQIIFAGLQLFVKSASPDGSVGCEILPGIGVDAKYLHVPPAHVPVPQLRAANVWDPTILHTANVAKPAQPTLS</sequence>
<feature type="compositionally biased region" description="Gly residues" evidence="1">
    <location>
        <begin position="37"/>
        <end position="50"/>
    </location>
</feature>
<organism evidence="2 3">
    <name type="scientific">Octopus sinensis</name>
    <name type="common">East Asian common octopus</name>
    <dbReference type="NCBI Taxonomy" id="2607531"/>
    <lineage>
        <taxon>Eukaryota</taxon>
        <taxon>Metazoa</taxon>
        <taxon>Spiralia</taxon>
        <taxon>Lophotrochozoa</taxon>
        <taxon>Mollusca</taxon>
        <taxon>Cephalopoda</taxon>
        <taxon>Coleoidea</taxon>
        <taxon>Octopodiformes</taxon>
        <taxon>Octopoda</taxon>
        <taxon>Incirrata</taxon>
        <taxon>Octopodidae</taxon>
        <taxon>Octopus</taxon>
    </lineage>
</organism>
<name>A0A6P7TSR8_9MOLL</name>
<dbReference type="Proteomes" id="UP000515154">
    <property type="component" value="Linkage group LG1"/>
</dbReference>
<gene>
    <name evidence="3" type="primary">LOC115228315</name>
</gene>
<keyword evidence="2" id="KW-1185">Reference proteome</keyword>
<evidence type="ECO:0000256" key="1">
    <source>
        <dbReference type="SAM" id="MobiDB-lite"/>
    </source>
</evidence>
<proteinExistence type="predicted"/>
<dbReference type="RefSeq" id="XP_029654808.1">
    <property type="nucleotide sequence ID" value="XM_029798948.1"/>
</dbReference>
<accession>A0A6P7TSR8</accession>
<evidence type="ECO:0000313" key="2">
    <source>
        <dbReference type="Proteomes" id="UP000515154"/>
    </source>
</evidence>
<dbReference type="AlphaFoldDB" id="A0A6P7TSR8"/>
<feature type="region of interest" description="Disordered" evidence="1">
    <location>
        <begin position="1"/>
        <end position="58"/>
    </location>
</feature>
<evidence type="ECO:0000313" key="3">
    <source>
        <dbReference type="RefSeq" id="XP_029654808.1"/>
    </source>
</evidence>
<protein>
    <submittedName>
        <fullName evidence="3">Acidic endochitinase WIN6.2B-like</fullName>
    </submittedName>
</protein>